<reference evidence="9 10" key="1">
    <citation type="submission" date="2018-11" db="EMBL/GenBank/DDBJ databases">
        <authorList>
            <consortium name="Pathogen Informatics"/>
        </authorList>
    </citation>
    <scope>NUCLEOTIDE SEQUENCE [LARGE SCALE GENOMIC DNA]</scope>
</reference>
<dbReference type="FunFam" id="3.30.160.20:FF:000037">
    <property type="entry name" value="39S ribosomal protein L44, mitochondrial"/>
    <property type="match status" value="1"/>
</dbReference>
<evidence type="ECO:0000256" key="5">
    <source>
        <dbReference type="ARBA" id="ARBA00023274"/>
    </source>
</evidence>
<feature type="domain" description="Large ribosomal subunit protein mL44 dsRNA binding" evidence="8">
    <location>
        <begin position="19"/>
        <end position="102"/>
    </location>
</feature>
<keyword evidence="5" id="KW-0687">Ribonucleoprotein</keyword>
<evidence type="ECO:0000256" key="6">
    <source>
        <dbReference type="ARBA" id="ARBA00024034"/>
    </source>
</evidence>
<dbReference type="EMBL" id="UZAE01014878">
    <property type="protein sequence ID" value="VDO14700.1"/>
    <property type="molecule type" value="Genomic_DNA"/>
</dbReference>
<keyword evidence="4" id="KW-0496">Mitochondrion</keyword>
<dbReference type="GO" id="GO:0003725">
    <property type="term" value="F:double-stranded RNA binding"/>
    <property type="evidence" value="ECO:0007669"/>
    <property type="project" value="InterPro"/>
</dbReference>
<evidence type="ECO:0000313" key="10">
    <source>
        <dbReference type="Proteomes" id="UP000278807"/>
    </source>
</evidence>
<dbReference type="GO" id="GO:0005840">
    <property type="term" value="C:ribosome"/>
    <property type="evidence" value="ECO:0007669"/>
    <property type="project" value="UniProtKB-KW"/>
</dbReference>
<evidence type="ECO:0000256" key="1">
    <source>
        <dbReference type="ARBA" id="ARBA00004173"/>
    </source>
</evidence>
<dbReference type="AlphaFoldDB" id="A0A3P7SZC1"/>
<organism evidence="9 10">
    <name type="scientific">Rodentolepis nana</name>
    <name type="common">Dwarf tapeworm</name>
    <name type="synonym">Hymenolepis nana</name>
    <dbReference type="NCBI Taxonomy" id="102285"/>
    <lineage>
        <taxon>Eukaryota</taxon>
        <taxon>Metazoa</taxon>
        <taxon>Spiralia</taxon>
        <taxon>Lophotrochozoa</taxon>
        <taxon>Platyhelminthes</taxon>
        <taxon>Cestoda</taxon>
        <taxon>Eucestoda</taxon>
        <taxon>Cyclophyllidea</taxon>
        <taxon>Hymenolepididae</taxon>
        <taxon>Rodentolepis</taxon>
    </lineage>
</organism>
<keyword evidence="10" id="KW-1185">Reference proteome</keyword>
<evidence type="ECO:0000259" key="8">
    <source>
        <dbReference type="Pfam" id="PF22892"/>
    </source>
</evidence>
<dbReference type="Proteomes" id="UP000278807">
    <property type="component" value="Unassembled WGS sequence"/>
</dbReference>
<evidence type="ECO:0000256" key="4">
    <source>
        <dbReference type="ARBA" id="ARBA00023128"/>
    </source>
</evidence>
<comment type="similarity">
    <text evidence="6">Belongs to the ribonuclease III family. Mitochondrion-specific ribosomal protein mL44 subfamily.</text>
</comment>
<gene>
    <name evidence="9" type="ORF">HNAJ_LOCUS13016</name>
</gene>
<accession>A0A3P7SZC1</accession>
<dbReference type="Pfam" id="PF22892">
    <property type="entry name" value="DSRM_MRPL44"/>
    <property type="match status" value="1"/>
</dbReference>
<proteinExistence type="inferred from homology"/>
<dbReference type="CDD" id="cd19874">
    <property type="entry name" value="DSRM_MRPL44"/>
    <property type="match status" value="1"/>
</dbReference>
<comment type="subcellular location">
    <subcellularLocation>
        <location evidence="1">Mitochondrion</location>
    </subcellularLocation>
</comment>
<evidence type="ECO:0000256" key="7">
    <source>
        <dbReference type="ARBA" id="ARBA00035187"/>
    </source>
</evidence>
<dbReference type="Gene3D" id="3.30.160.20">
    <property type="match status" value="1"/>
</dbReference>
<protein>
    <recommendedName>
        <fullName evidence="7">Large ribosomal subunit protein mL44</fullName>
    </recommendedName>
</protein>
<dbReference type="OrthoDB" id="444135at2759"/>
<keyword evidence="2" id="KW-0809">Transit peptide</keyword>
<evidence type="ECO:0000256" key="3">
    <source>
        <dbReference type="ARBA" id="ARBA00022980"/>
    </source>
</evidence>
<evidence type="ECO:0000256" key="2">
    <source>
        <dbReference type="ARBA" id="ARBA00022946"/>
    </source>
</evidence>
<name>A0A3P7SZC1_RODNA</name>
<sequence>MTRLLTLEFCSDFPFPLQDEPFRLLSGVLRFYKHGPPEPRLQKQSSMNTLLACYQVGIYSDRQLIGEAPGETIDVAEKEAALQALRNLFGIQDNRPCLPLTGPYIPVDDIPPNPTLEDYLRAEEKIEDKCTS</sequence>
<dbReference type="SUPFAM" id="SSF54768">
    <property type="entry name" value="dsRNA-binding domain-like"/>
    <property type="match status" value="1"/>
</dbReference>
<keyword evidence="3" id="KW-0689">Ribosomal protein</keyword>
<dbReference type="GO" id="GO:0005739">
    <property type="term" value="C:mitochondrion"/>
    <property type="evidence" value="ECO:0007669"/>
    <property type="project" value="UniProtKB-SubCell"/>
</dbReference>
<dbReference type="InterPro" id="IPR044444">
    <property type="entry name" value="Ribosomal_mL44_DSRM_metazoa"/>
</dbReference>
<dbReference type="GO" id="GO:1990904">
    <property type="term" value="C:ribonucleoprotein complex"/>
    <property type="evidence" value="ECO:0007669"/>
    <property type="project" value="UniProtKB-KW"/>
</dbReference>
<evidence type="ECO:0000313" key="9">
    <source>
        <dbReference type="EMBL" id="VDO14700.1"/>
    </source>
</evidence>